<dbReference type="SUPFAM" id="SSF103657">
    <property type="entry name" value="BAR/IMD domain-like"/>
    <property type="match status" value="1"/>
</dbReference>
<evidence type="ECO:0000313" key="2">
    <source>
        <dbReference type="EMBL" id="CAD8438355.1"/>
    </source>
</evidence>
<organism evidence="2">
    <name type="scientific">Amorphochlora amoebiformis</name>
    <dbReference type="NCBI Taxonomy" id="1561963"/>
    <lineage>
        <taxon>Eukaryota</taxon>
        <taxon>Sar</taxon>
        <taxon>Rhizaria</taxon>
        <taxon>Cercozoa</taxon>
        <taxon>Chlorarachniophyceae</taxon>
        <taxon>Amorphochlora</taxon>
    </lineage>
</organism>
<name>A0A7S0D1N3_9EUKA</name>
<feature type="compositionally biased region" description="Polar residues" evidence="1">
    <location>
        <begin position="645"/>
        <end position="656"/>
    </location>
</feature>
<proteinExistence type="predicted"/>
<feature type="region of interest" description="Disordered" evidence="1">
    <location>
        <begin position="95"/>
        <end position="122"/>
    </location>
</feature>
<dbReference type="EMBL" id="HBEM01006981">
    <property type="protein sequence ID" value="CAD8438355.1"/>
    <property type="molecule type" value="Transcribed_RNA"/>
</dbReference>
<dbReference type="Gene3D" id="1.20.1270.60">
    <property type="entry name" value="Arfaptin homology (AH) domain/BAR domain"/>
    <property type="match status" value="1"/>
</dbReference>
<feature type="region of interest" description="Disordered" evidence="1">
    <location>
        <begin position="589"/>
        <end position="656"/>
    </location>
</feature>
<dbReference type="AlphaFoldDB" id="A0A7S0D1N3"/>
<gene>
    <name evidence="2" type="ORF">LAMO00422_LOCUS4876</name>
</gene>
<sequence length="656" mass="72281">MGISISFENDTNKILQVSIQIRGSRISVGSAVIKPKDTYTKTDKGISASMTYNAIIEDLTSPMIFTGSKYETPKWYCQVQAPSMKGEKRYLLSELTSQPPPSEKRLSAARRSSGGEGGSNKDKFEEMELKHMLYVKAVGEYWGEQGLGLSALANRAASAQETYKAFAGAVAGDINHYKQMASGFEKVGNLGNSEYGTVKDFCNEYVNMRKLDAKETRSHAEGLIKQHQALLSHADQMGKFKNTVGIPVKALKEKINQSRQTCLKHFTKYRQVKDVEAKGTKLPEEPFLCLLKYQQAANGLDREEAGYLPAINEAARSMKDADAKRIRHLQTAIATMLQAEKTYHLQRIQRIEALLKASESINAEADYKMFSSELNWVGAGDPSKVKEIKFQPTELGLVFINRVVTEVKSGSQAEKLGVVPGWHMLQIDGKTTPPTHRQTEVILAQLKKSGRTISIKFGKTLNESDPFYRQPPPTRDAKLMQTLLDNEVAYKGNISVKSGIMGNWMECTGVISTTGKLHVFKKNLLEQVHVSISLVDSEMEVKSAQSGEILLKETQAGIFGSKLVKHCIKVDNPSEWLRQANPFLVRAQGADYQPPLPSSSPLRTRVPPANPGALRARVPPANPGPIPGASPDNDTAPLRSPPQPAQNGTDVQDPNL</sequence>
<protein>
    <recommendedName>
        <fullName evidence="3">PDZ domain-containing protein</fullName>
    </recommendedName>
</protein>
<accession>A0A7S0D1N3</accession>
<reference evidence="2" key="1">
    <citation type="submission" date="2021-01" db="EMBL/GenBank/DDBJ databases">
        <authorList>
            <person name="Corre E."/>
            <person name="Pelletier E."/>
            <person name="Niang G."/>
            <person name="Scheremetjew M."/>
            <person name="Finn R."/>
            <person name="Kale V."/>
            <person name="Holt S."/>
            <person name="Cochrane G."/>
            <person name="Meng A."/>
            <person name="Brown T."/>
            <person name="Cohen L."/>
        </authorList>
    </citation>
    <scope>NUCLEOTIDE SEQUENCE</scope>
    <source>
        <strain evidence="2">CCMP2058</strain>
    </source>
</reference>
<evidence type="ECO:0008006" key="3">
    <source>
        <dbReference type="Google" id="ProtNLM"/>
    </source>
</evidence>
<dbReference type="InterPro" id="IPR027267">
    <property type="entry name" value="AH/BAR_dom_sf"/>
</dbReference>
<evidence type="ECO:0000256" key="1">
    <source>
        <dbReference type="SAM" id="MobiDB-lite"/>
    </source>
</evidence>